<evidence type="ECO:0000313" key="2">
    <source>
        <dbReference type="Proteomes" id="UP001575105"/>
    </source>
</evidence>
<gene>
    <name evidence="1" type="ORF">ACERK3_14800</name>
</gene>
<accession>A0ABV4U7R6</accession>
<dbReference type="EMBL" id="JBGUBD010000009">
    <property type="protein sequence ID" value="MFA9479556.1"/>
    <property type="molecule type" value="Genomic_DNA"/>
</dbReference>
<evidence type="ECO:0008006" key="3">
    <source>
        <dbReference type="Google" id="ProtNLM"/>
    </source>
</evidence>
<dbReference type="RefSeq" id="WP_425346475.1">
    <property type="nucleotide sequence ID" value="NZ_JBGUBD010000009.1"/>
</dbReference>
<evidence type="ECO:0000313" key="1">
    <source>
        <dbReference type="EMBL" id="MFA9479556.1"/>
    </source>
</evidence>
<proteinExistence type="predicted"/>
<dbReference type="Proteomes" id="UP001575105">
    <property type="component" value="Unassembled WGS sequence"/>
</dbReference>
<name>A0ABV4U7R6_9BACT</name>
<sequence length="331" mass="37167">MMPFEHDDIEAWHIDRQGLSACETAPADAMPDALAPGDLPLVVREPTRVRFGDQALLLDQQGLYMFHDRGRLRWSDPDALPTVQQQRHNDASVILFQDDVNTLFAGLATLHVHGWVHADFDMEARLAWMKRGLLSCTCGTIAQVGVHLLTSFGYGARMVSGLRVRGPYDARDNGHMLFEYFDPQLGRWVLVDLDTHSCFAWQGQPLSLGDVADCIHRGQRFEIVPLTPPGFAIPDTTGYVAPQTGTTYMTFKLLSEPHLRQWFELVLEVPVIEADGRRWFWHPDDDLAQRAASYAQGAERLGREQWLSRFYGDNLTASATGITTDTTGNQS</sequence>
<dbReference type="InterPro" id="IPR038765">
    <property type="entry name" value="Papain-like_cys_pep_sf"/>
</dbReference>
<protein>
    <recommendedName>
        <fullName evidence="3">Transglutaminase-like domain-containing protein</fullName>
    </recommendedName>
</protein>
<organism evidence="1 2">
    <name type="scientific">Natronomicrosphaera hydrolytica</name>
    <dbReference type="NCBI Taxonomy" id="3242702"/>
    <lineage>
        <taxon>Bacteria</taxon>
        <taxon>Pseudomonadati</taxon>
        <taxon>Planctomycetota</taxon>
        <taxon>Phycisphaerae</taxon>
        <taxon>Phycisphaerales</taxon>
        <taxon>Phycisphaeraceae</taxon>
        <taxon>Natronomicrosphaera</taxon>
    </lineage>
</organism>
<comment type="caution">
    <text evidence="1">The sequence shown here is derived from an EMBL/GenBank/DDBJ whole genome shotgun (WGS) entry which is preliminary data.</text>
</comment>
<dbReference type="SUPFAM" id="SSF54001">
    <property type="entry name" value="Cysteine proteinases"/>
    <property type="match status" value="1"/>
</dbReference>
<keyword evidence="2" id="KW-1185">Reference proteome</keyword>
<reference evidence="1 2" key="1">
    <citation type="submission" date="2024-08" db="EMBL/GenBank/DDBJ databases">
        <title>Whole-genome sequencing of halo(alkali)philic microorganisms from hypersaline lakes.</title>
        <authorList>
            <person name="Sorokin D.Y."/>
            <person name="Merkel A.Y."/>
            <person name="Messina E."/>
            <person name="Yakimov M."/>
        </authorList>
    </citation>
    <scope>NUCLEOTIDE SEQUENCE [LARGE SCALE GENOMIC DNA]</scope>
    <source>
        <strain evidence="1 2">AB-hyl4</strain>
    </source>
</reference>